<evidence type="ECO:0000313" key="2">
    <source>
        <dbReference type="Proteomes" id="UP000198356"/>
    </source>
</evidence>
<organism evidence="1 2">
    <name type="scientific">Granulicella rosea</name>
    <dbReference type="NCBI Taxonomy" id="474952"/>
    <lineage>
        <taxon>Bacteria</taxon>
        <taxon>Pseudomonadati</taxon>
        <taxon>Acidobacteriota</taxon>
        <taxon>Terriglobia</taxon>
        <taxon>Terriglobales</taxon>
        <taxon>Acidobacteriaceae</taxon>
        <taxon>Granulicella</taxon>
    </lineage>
</organism>
<dbReference type="AlphaFoldDB" id="A0A239LEC2"/>
<accession>A0A239LEC2</accession>
<reference evidence="1 2" key="1">
    <citation type="submission" date="2017-06" db="EMBL/GenBank/DDBJ databases">
        <authorList>
            <person name="Kim H.J."/>
            <person name="Triplett B.A."/>
        </authorList>
    </citation>
    <scope>NUCLEOTIDE SEQUENCE [LARGE SCALE GENOMIC DNA]</scope>
    <source>
        <strain evidence="1 2">DSM 18704</strain>
    </source>
</reference>
<proteinExistence type="predicted"/>
<dbReference type="OrthoDB" id="5514107at2"/>
<dbReference type="InterPro" id="IPR036390">
    <property type="entry name" value="WH_DNA-bd_sf"/>
</dbReference>
<dbReference type="Proteomes" id="UP000198356">
    <property type="component" value="Unassembled WGS sequence"/>
</dbReference>
<dbReference type="RefSeq" id="WP_089409613.1">
    <property type="nucleotide sequence ID" value="NZ_FZOU01000006.1"/>
</dbReference>
<evidence type="ECO:0000313" key="1">
    <source>
        <dbReference type="EMBL" id="SNT28282.1"/>
    </source>
</evidence>
<name>A0A239LEC2_9BACT</name>
<keyword evidence="2" id="KW-1185">Reference proteome</keyword>
<gene>
    <name evidence="1" type="ORF">SAMN05421770_106304</name>
</gene>
<dbReference type="EMBL" id="FZOU01000006">
    <property type="protein sequence ID" value="SNT28282.1"/>
    <property type="molecule type" value="Genomic_DNA"/>
</dbReference>
<protein>
    <submittedName>
        <fullName evidence="1">Transcriptional regulator, ArsR family</fullName>
    </submittedName>
</protein>
<sequence>MKLTIRSDGFEGYKERALARARKLDAKELIEPEMTINFESAYDMLEVLQPERVRLCKMARTKPYSVSGLAAALNRDPKSVRRDIVKLESFGVLRTREEINPGHGRVKIVEPVAMKFELRSSF</sequence>
<dbReference type="SUPFAM" id="SSF46785">
    <property type="entry name" value="Winged helix' DNA-binding domain"/>
    <property type="match status" value="1"/>
</dbReference>
<dbReference type="Pfam" id="PF25212">
    <property type="entry name" value="HVO_A0114"/>
    <property type="match status" value="1"/>
</dbReference>